<dbReference type="SUPFAM" id="SSF51197">
    <property type="entry name" value="Clavaminate synthase-like"/>
    <property type="match status" value="1"/>
</dbReference>
<dbReference type="EMBL" id="CP029803">
    <property type="protein sequence ID" value="AWT60326.1"/>
    <property type="molecule type" value="Genomic_DNA"/>
</dbReference>
<proteinExistence type="predicted"/>
<dbReference type="Pfam" id="PF05721">
    <property type="entry name" value="PhyH"/>
    <property type="match status" value="1"/>
</dbReference>
<dbReference type="InterPro" id="IPR008775">
    <property type="entry name" value="Phytyl_CoA_dOase-like"/>
</dbReference>
<dbReference type="GO" id="GO:0016706">
    <property type="term" value="F:2-oxoglutarate-dependent dioxygenase activity"/>
    <property type="evidence" value="ECO:0007669"/>
    <property type="project" value="UniProtKB-ARBA"/>
</dbReference>
<dbReference type="PANTHER" id="PTHR40128">
    <property type="entry name" value="EXPRESSED PROTEIN"/>
    <property type="match status" value="1"/>
</dbReference>
<dbReference type="AlphaFoldDB" id="A0A2Z4AGS0"/>
<evidence type="ECO:0000313" key="1">
    <source>
        <dbReference type="EMBL" id="AWT60326.1"/>
    </source>
</evidence>
<evidence type="ECO:0008006" key="3">
    <source>
        <dbReference type="Google" id="ProtNLM"/>
    </source>
</evidence>
<organism evidence="1 2">
    <name type="scientific">Candidatus Moanibacter tarae</name>
    <dbReference type="NCBI Taxonomy" id="2200854"/>
    <lineage>
        <taxon>Bacteria</taxon>
        <taxon>Pseudomonadati</taxon>
        <taxon>Verrucomicrobiota</taxon>
        <taxon>Opitutia</taxon>
        <taxon>Puniceicoccales</taxon>
        <taxon>Puniceicoccales incertae sedis</taxon>
        <taxon>Candidatus Moanibacter</taxon>
    </lineage>
</organism>
<evidence type="ECO:0000313" key="2">
    <source>
        <dbReference type="Proteomes" id="UP000247465"/>
    </source>
</evidence>
<gene>
    <name evidence="1" type="ORF">DF168_01532</name>
</gene>
<sequence length="324" mass="36629">MQSNLKTPQLSFGGQPLDMAPESMGQLRSSIDAIDDRDELHRRVALDGYLFLPGYLDRKEVKIARQSSLQKLNEKGIFQEGYDLDEAILKPGQVLRSSQEVPIGNEPLLKLLYSGRMIEFYSFFLGGPVIHFDYTWFRSKSSADSAVSNPHCDIVYMSRGSTRNRYTSWTPLGDIPLVMGGLMILEGSHLQEELKATYGRSDVDLYCENIGEAAEIMARAKAENRDLTEEEKQGITWTTMGAYCESAVEARKTIGGRWLTSEYKMGDLLIFTMFTMHAGNDNQTNRLRISTDTRYQPASDSIDKRWVGDTVGNWDIRDKQGMIC</sequence>
<dbReference type="KEGG" id="mtar:DF168_01532"/>
<dbReference type="Proteomes" id="UP000247465">
    <property type="component" value="Chromosome"/>
</dbReference>
<dbReference type="PANTHER" id="PTHR40128:SF1">
    <property type="entry name" value="PHYTANOYL-COA HYDROXYLASE"/>
    <property type="match status" value="1"/>
</dbReference>
<reference evidence="1 2" key="1">
    <citation type="submission" date="2018-06" db="EMBL/GenBank/DDBJ databases">
        <title>Draft Genome Sequence of a Novel Marine Bacterium Related to the Verrucomicrobia.</title>
        <authorList>
            <person name="Vosseberg J."/>
            <person name="Martijn J."/>
            <person name="Ettema T.J.G."/>
        </authorList>
    </citation>
    <scope>NUCLEOTIDE SEQUENCE [LARGE SCALE GENOMIC DNA]</scope>
    <source>
        <strain evidence="1">TARA_B100001123</strain>
    </source>
</reference>
<accession>A0A2Z4AGS0</accession>
<dbReference type="Gene3D" id="2.60.120.620">
    <property type="entry name" value="q2cbj1_9rhob like domain"/>
    <property type="match status" value="1"/>
</dbReference>
<protein>
    <recommendedName>
        <fullName evidence="3">1-deoxypentalenic acid 11-beta-hydroxylase</fullName>
    </recommendedName>
</protein>
<name>A0A2Z4AGS0_9BACT</name>